<sequence length="193" mass="21367">MIESSSVAETHTYEFDHEPSSSSSSSSMKLFGFPVTACDKSPVTVHHDLDNKKFECQYCHRGFLNSQALGGHQNAHKKERLRAKRAQLMADHHNRRFRAPVPIVSAHAVPSGPFIWSSGPTSISAYGARFRTPPEFCAYPPQALLSRETLSFPDRVHIGRPYQLADVGPDDGGFSRSARSSEMDDGVDVDLHL</sequence>
<keyword evidence="1" id="KW-0863">Zinc-finger</keyword>
<dbReference type="SUPFAM" id="SSF57667">
    <property type="entry name" value="beta-beta-alpha zinc fingers"/>
    <property type="match status" value="1"/>
</dbReference>
<reference evidence="4 5" key="1">
    <citation type="submission" date="2024-02" db="EMBL/GenBank/DDBJ databases">
        <authorList>
            <person name="Vignale AGUSTIN F."/>
            <person name="Sosa J E."/>
            <person name="Modenutti C."/>
        </authorList>
    </citation>
    <scope>NUCLEOTIDE SEQUENCE [LARGE SCALE GENOMIC DNA]</scope>
</reference>
<feature type="region of interest" description="Disordered" evidence="2">
    <location>
        <begin position="1"/>
        <end position="26"/>
    </location>
</feature>
<evidence type="ECO:0000313" key="5">
    <source>
        <dbReference type="Proteomes" id="UP001642360"/>
    </source>
</evidence>
<dbReference type="PROSITE" id="PS00028">
    <property type="entry name" value="ZINC_FINGER_C2H2_1"/>
    <property type="match status" value="1"/>
</dbReference>
<keyword evidence="5" id="KW-1185">Reference proteome</keyword>
<feature type="region of interest" description="Disordered" evidence="2">
    <location>
        <begin position="167"/>
        <end position="193"/>
    </location>
</feature>
<dbReference type="InterPro" id="IPR036236">
    <property type="entry name" value="Znf_C2H2_sf"/>
</dbReference>
<dbReference type="AlphaFoldDB" id="A0ABC8V2R5"/>
<dbReference type="EMBL" id="CAUOFW020010013">
    <property type="protein sequence ID" value="CAK9187497.1"/>
    <property type="molecule type" value="Genomic_DNA"/>
</dbReference>
<keyword evidence="1" id="KW-0862">Zinc</keyword>
<accession>A0ABC8V2R5</accession>
<evidence type="ECO:0000256" key="2">
    <source>
        <dbReference type="SAM" id="MobiDB-lite"/>
    </source>
</evidence>
<gene>
    <name evidence="4" type="ORF">ILEXP_LOCUS58055</name>
</gene>
<comment type="caution">
    <text evidence="4">The sequence shown here is derived from an EMBL/GenBank/DDBJ whole genome shotgun (WGS) entry which is preliminary data.</text>
</comment>
<dbReference type="InterPro" id="IPR044299">
    <property type="entry name" value="GIS3/ZFP5/ZFP6"/>
</dbReference>
<dbReference type="Gene3D" id="3.30.160.60">
    <property type="entry name" value="Classic Zinc Finger"/>
    <property type="match status" value="1"/>
</dbReference>
<dbReference type="PANTHER" id="PTHR46353">
    <property type="entry name" value="ZINC FINGER PROTEIN 5"/>
    <property type="match status" value="1"/>
</dbReference>
<dbReference type="InterPro" id="IPR013087">
    <property type="entry name" value="Znf_C2H2_type"/>
</dbReference>
<evidence type="ECO:0000259" key="3">
    <source>
        <dbReference type="PROSITE" id="PS50157"/>
    </source>
</evidence>
<dbReference type="Proteomes" id="UP001642360">
    <property type="component" value="Unassembled WGS sequence"/>
</dbReference>
<evidence type="ECO:0000256" key="1">
    <source>
        <dbReference type="PROSITE-ProRule" id="PRU00042"/>
    </source>
</evidence>
<protein>
    <recommendedName>
        <fullName evidence="3">C2H2-type domain-containing protein</fullName>
    </recommendedName>
</protein>
<keyword evidence="1" id="KW-0479">Metal-binding</keyword>
<evidence type="ECO:0000313" key="4">
    <source>
        <dbReference type="EMBL" id="CAK9187497.1"/>
    </source>
</evidence>
<dbReference type="GO" id="GO:0008270">
    <property type="term" value="F:zinc ion binding"/>
    <property type="evidence" value="ECO:0007669"/>
    <property type="project" value="UniProtKB-KW"/>
</dbReference>
<organism evidence="4 5">
    <name type="scientific">Ilex paraguariensis</name>
    <name type="common">yerba mate</name>
    <dbReference type="NCBI Taxonomy" id="185542"/>
    <lineage>
        <taxon>Eukaryota</taxon>
        <taxon>Viridiplantae</taxon>
        <taxon>Streptophyta</taxon>
        <taxon>Embryophyta</taxon>
        <taxon>Tracheophyta</taxon>
        <taxon>Spermatophyta</taxon>
        <taxon>Magnoliopsida</taxon>
        <taxon>eudicotyledons</taxon>
        <taxon>Gunneridae</taxon>
        <taxon>Pentapetalae</taxon>
        <taxon>asterids</taxon>
        <taxon>campanulids</taxon>
        <taxon>Aquifoliales</taxon>
        <taxon>Aquifoliaceae</taxon>
        <taxon>Ilex</taxon>
    </lineage>
</organism>
<dbReference type="PANTHER" id="PTHR46353:SF23">
    <property type="entry name" value="C2H2 ZINC FINGER-CONTAINING PROTEIN-RELATED"/>
    <property type="match status" value="1"/>
</dbReference>
<proteinExistence type="predicted"/>
<dbReference type="PROSITE" id="PS50157">
    <property type="entry name" value="ZINC_FINGER_C2H2_2"/>
    <property type="match status" value="1"/>
</dbReference>
<name>A0ABC8V2R5_9AQUA</name>
<feature type="compositionally biased region" description="Acidic residues" evidence="2">
    <location>
        <begin position="183"/>
        <end position="193"/>
    </location>
</feature>
<feature type="domain" description="C2H2-type" evidence="3">
    <location>
        <begin position="54"/>
        <end position="81"/>
    </location>
</feature>